<accession>A0A3P8GNN7</accession>
<evidence type="ECO:0000313" key="3">
    <source>
        <dbReference type="WBParaSite" id="HPBE_0002241001-mRNA-1"/>
    </source>
</evidence>
<sequence length="80" mass="8653">MSSREINPGSSSLTIFGRPSGFLKENHNLKADIHQRRVMRFTSRLPPKVGVIADEAGDIALTADQRGESADLAEDLSLCG</sequence>
<keyword evidence="2" id="KW-1185">Reference proteome</keyword>
<proteinExistence type="predicted"/>
<dbReference type="AlphaFoldDB" id="A0A183GIF1"/>
<reference evidence="3" key="2">
    <citation type="submission" date="2019-09" db="UniProtKB">
        <authorList>
            <consortium name="WormBaseParasite"/>
        </authorList>
    </citation>
    <scope>IDENTIFICATION</scope>
</reference>
<evidence type="ECO:0000313" key="2">
    <source>
        <dbReference type="Proteomes" id="UP000050761"/>
    </source>
</evidence>
<gene>
    <name evidence="1" type="ORF">HPBE_LOCUS22409</name>
</gene>
<evidence type="ECO:0000313" key="1">
    <source>
        <dbReference type="EMBL" id="VDP32436.1"/>
    </source>
</evidence>
<name>A0A183GIF1_HELPZ</name>
<dbReference type="EMBL" id="UZAH01033967">
    <property type="protein sequence ID" value="VDP32436.1"/>
    <property type="molecule type" value="Genomic_DNA"/>
</dbReference>
<protein>
    <submittedName>
        <fullName evidence="1 3">Uncharacterized protein</fullName>
    </submittedName>
</protein>
<reference evidence="1 2" key="1">
    <citation type="submission" date="2018-11" db="EMBL/GenBank/DDBJ databases">
        <authorList>
            <consortium name="Pathogen Informatics"/>
        </authorList>
    </citation>
    <scope>NUCLEOTIDE SEQUENCE [LARGE SCALE GENOMIC DNA]</scope>
</reference>
<dbReference type="Proteomes" id="UP000050761">
    <property type="component" value="Unassembled WGS sequence"/>
</dbReference>
<organism evidence="2 3">
    <name type="scientific">Heligmosomoides polygyrus</name>
    <name type="common">Parasitic roundworm</name>
    <dbReference type="NCBI Taxonomy" id="6339"/>
    <lineage>
        <taxon>Eukaryota</taxon>
        <taxon>Metazoa</taxon>
        <taxon>Ecdysozoa</taxon>
        <taxon>Nematoda</taxon>
        <taxon>Chromadorea</taxon>
        <taxon>Rhabditida</taxon>
        <taxon>Rhabditina</taxon>
        <taxon>Rhabditomorpha</taxon>
        <taxon>Strongyloidea</taxon>
        <taxon>Heligmosomidae</taxon>
        <taxon>Heligmosomoides</taxon>
    </lineage>
</organism>
<accession>A0A183GIF1</accession>
<dbReference type="WBParaSite" id="HPBE_0002241001-mRNA-1">
    <property type="protein sequence ID" value="HPBE_0002241001-mRNA-1"/>
    <property type="gene ID" value="HPBE_0002241001"/>
</dbReference>